<dbReference type="InterPro" id="IPR011991">
    <property type="entry name" value="ArsR-like_HTH"/>
</dbReference>
<dbReference type="EMBL" id="JMIR01000024">
    <property type="protein sequence ID" value="KEO82314.1"/>
    <property type="molecule type" value="Genomic_DNA"/>
</dbReference>
<dbReference type="PANTHER" id="PTHR33154">
    <property type="entry name" value="TRANSCRIPTIONAL REGULATOR, ARSR FAMILY"/>
    <property type="match status" value="1"/>
</dbReference>
<dbReference type="SMART" id="SM00418">
    <property type="entry name" value="HTH_ARSR"/>
    <property type="match status" value="1"/>
</dbReference>
<reference evidence="5 6" key="1">
    <citation type="journal article" date="2013" name="Int. J. Syst. Evol. Microbiol.">
        <title>Tumebacillus flagellatus sp. nov., an alpha-amylase/pullulanase-producing bacterium isolated from cassava wastewater.</title>
        <authorList>
            <person name="Wang Q."/>
            <person name="Xie N."/>
            <person name="Qin Y."/>
            <person name="Shen N."/>
            <person name="Zhu J."/>
            <person name="Mi H."/>
            <person name="Huang R."/>
        </authorList>
    </citation>
    <scope>NUCLEOTIDE SEQUENCE [LARGE SCALE GENOMIC DNA]</scope>
    <source>
        <strain evidence="5 6">GST4</strain>
    </source>
</reference>
<sequence length="348" mass="40459">MTIHFRLRDLPPERVVFTPSPAQEALQSLHILHLPKRFPLHTSWVLRTRKQLSAELKAELHYFEPMWGDNAIPLIWDMRVADMPADFAGQLNWLREQPLPWYADEMLGGYSLKSTDLVERPELLQQAFFSDLKNDPVRHRERFLAMFARYWQEAFADTWQDMQTLIRQDIERRLRVMTRKSVLHGLVNLSRYLLVNFKTRTATVTYNTLDTEVQFPPEKRLYLMPSYFTWPFLLLGVSGEHPLIAYPLMQQQEEGSAPVPPDRLLELLKAAGDATRLQILQLAAQEPRSTRQLAGLLSISEATASKHLKQLQEAGLVTPKRQSHYVFYHFDRNGLSDLLLGLTEIFPD</sequence>
<dbReference type="InterPro" id="IPR036388">
    <property type="entry name" value="WH-like_DNA-bd_sf"/>
</dbReference>
<evidence type="ECO:0000256" key="1">
    <source>
        <dbReference type="ARBA" id="ARBA00023015"/>
    </source>
</evidence>
<dbReference type="AlphaFoldDB" id="A0A074LMG1"/>
<gene>
    <name evidence="5" type="ORF">EL26_16160</name>
</gene>
<evidence type="ECO:0000256" key="3">
    <source>
        <dbReference type="ARBA" id="ARBA00023163"/>
    </source>
</evidence>
<dbReference type="CDD" id="cd00090">
    <property type="entry name" value="HTH_ARSR"/>
    <property type="match status" value="1"/>
</dbReference>
<dbReference type="Pfam" id="PF01022">
    <property type="entry name" value="HTH_5"/>
    <property type="match status" value="1"/>
</dbReference>
<comment type="caution">
    <text evidence="5">The sequence shown here is derived from an EMBL/GenBank/DDBJ whole genome shotgun (WGS) entry which is preliminary data.</text>
</comment>
<dbReference type="InterPro" id="IPR045981">
    <property type="entry name" value="DUF5937"/>
</dbReference>
<dbReference type="GO" id="GO:0003700">
    <property type="term" value="F:DNA-binding transcription factor activity"/>
    <property type="evidence" value="ECO:0007669"/>
    <property type="project" value="InterPro"/>
</dbReference>
<dbReference type="SUPFAM" id="SSF46785">
    <property type="entry name" value="Winged helix' DNA-binding domain"/>
    <property type="match status" value="1"/>
</dbReference>
<evidence type="ECO:0000256" key="2">
    <source>
        <dbReference type="ARBA" id="ARBA00023125"/>
    </source>
</evidence>
<accession>A0A074LMG1</accession>
<keyword evidence="6" id="KW-1185">Reference proteome</keyword>
<keyword evidence="1" id="KW-0805">Transcription regulation</keyword>
<evidence type="ECO:0000313" key="6">
    <source>
        <dbReference type="Proteomes" id="UP000027931"/>
    </source>
</evidence>
<organism evidence="5 6">
    <name type="scientific">Tumebacillus flagellatus</name>
    <dbReference type="NCBI Taxonomy" id="1157490"/>
    <lineage>
        <taxon>Bacteria</taxon>
        <taxon>Bacillati</taxon>
        <taxon>Bacillota</taxon>
        <taxon>Bacilli</taxon>
        <taxon>Bacillales</taxon>
        <taxon>Alicyclobacillaceae</taxon>
        <taxon>Tumebacillus</taxon>
    </lineage>
</organism>
<dbReference type="RefSeq" id="WP_038090740.1">
    <property type="nucleotide sequence ID" value="NZ_JMIR01000024.1"/>
</dbReference>
<dbReference type="InterPro" id="IPR001845">
    <property type="entry name" value="HTH_ArsR_DNA-bd_dom"/>
</dbReference>
<name>A0A074LMG1_9BACL</name>
<dbReference type="PROSITE" id="PS50987">
    <property type="entry name" value="HTH_ARSR_2"/>
    <property type="match status" value="1"/>
</dbReference>
<dbReference type="STRING" id="1157490.EL26_16160"/>
<evidence type="ECO:0000313" key="5">
    <source>
        <dbReference type="EMBL" id="KEO82314.1"/>
    </source>
</evidence>
<dbReference type="InterPro" id="IPR036390">
    <property type="entry name" value="WH_DNA-bd_sf"/>
</dbReference>
<keyword evidence="2" id="KW-0238">DNA-binding</keyword>
<dbReference type="OrthoDB" id="154717at2"/>
<proteinExistence type="predicted"/>
<dbReference type="GO" id="GO:0003677">
    <property type="term" value="F:DNA binding"/>
    <property type="evidence" value="ECO:0007669"/>
    <property type="project" value="UniProtKB-KW"/>
</dbReference>
<evidence type="ECO:0000259" key="4">
    <source>
        <dbReference type="PROSITE" id="PS50987"/>
    </source>
</evidence>
<protein>
    <recommendedName>
        <fullName evidence="4">HTH arsR-type domain-containing protein</fullName>
    </recommendedName>
</protein>
<dbReference type="eggNOG" id="COG0640">
    <property type="taxonomic scope" value="Bacteria"/>
</dbReference>
<dbReference type="PRINTS" id="PR00778">
    <property type="entry name" value="HTHARSR"/>
</dbReference>
<dbReference type="Gene3D" id="1.10.10.10">
    <property type="entry name" value="Winged helix-like DNA-binding domain superfamily/Winged helix DNA-binding domain"/>
    <property type="match status" value="1"/>
</dbReference>
<dbReference type="Proteomes" id="UP000027931">
    <property type="component" value="Unassembled WGS sequence"/>
</dbReference>
<dbReference type="NCBIfam" id="NF033788">
    <property type="entry name" value="HTH_metalloreg"/>
    <property type="match status" value="1"/>
</dbReference>
<dbReference type="PANTHER" id="PTHR33154:SF38">
    <property type="entry name" value="HTH ARSR-TYPE DOMAIN-CONTAINING PROTEIN"/>
    <property type="match status" value="1"/>
</dbReference>
<keyword evidence="3" id="KW-0804">Transcription</keyword>
<feature type="domain" description="HTH arsR-type" evidence="4">
    <location>
        <begin position="256"/>
        <end position="348"/>
    </location>
</feature>
<dbReference type="Pfam" id="PF19361">
    <property type="entry name" value="DUF5937"/>
    <property type="match status" value="2"/>
</dbReference>
<dbReference type="InterPro" id="IPR051081">
    <property type="entry name" value="HTH_MetalResp_TranReg"/>
</dbReference>